<comment type="caution">
    <text evidence="3">The sequence shown here is derived from an EMBL/GenBank/DDBJ whole genome shotgun (WGS) entry which is preliminary data.</text>
</comment>
<evidence type="ECO:0000313" key="4">
    <source>
        <dbReference type="Proteomes" id="UP000602198"/>
    </source>
</evidence>
<feature type="compositionally biased region" description="Polar residues" evidence="1">
    <location>
        <begin position="1"/>
        <end position="15"/>
    </location>
</feature>
<organism evidence="3 4">
    <name type="scientific">Nocardia acididurans</name>
    <dbReference type="NCBI Taxonomy" id="2802282"/>
    <lineage>
        <taxon>Bacteria</taxon>
        <taxon>Bacillati</taxon>
        <taxon>Actinomycetota</taxon>
        <taxon>Actinomycetes</taxon>
        <taxon>Mycobacteriales</taxon>
        <taxon>Nocardiaceae</taxon>
        <taxon>Nocardia</taxon>
    </lineage>
</organism>
<dbReference type="RefSeq" id="WP_201946154.1">
    <property type="nucleotide sequence ID" value="NZ_JAERRJ010000003.1"/>
</dbReference>
<dbReference type="Proteomes" id="UP000602198">
    <property type="component" value="Unassembled WGS sequence"/>
</dbReference>
<feature type="domain" description="Excalibur calcium-binding" evidence="2">
    <location>
        <begin position="131"/>
        <end position="167"/>
    </location>
</feature>
<gene>
    <name evidence="3" type="ORF">JK358_10665</name>
</gene>
<dbReference type="SMART" id="SM00894">
    <property type="entry name" value="Excalibur"/>
    <property type="match status" value="1"/>
</dbReference>
<proteinExistence type="predicted"/>
<name>A0ABS1M3U7_9NOCA</name>
<dbReference type="Pfam" id="PF05901">
    <property type="entry name" value="Excalibur"/>
    <property type="match status" value="1"/>
</dbReference>
<protein>
    <submittedName>
        <fullName evidence="3">Excalibur calcium-binding domain-containing protein</fullName>
    </submittedName>
</protein>
<evidence type="ECO:0000256" key="1">
    <source>
        <dbReference type="SAM" id="MobiDB-lite"/>
    </source>
</evidence>
<evidence type="ECO:0000259" key="2">
    <source>
        <dbReference type="SMART" id="SM00894"/>
    </source>
</evidence>
<dbReference type="InterPro" id="IPR008613">
    <property type="entry name" value="Excalibur_Ca-bd_domain"/>
</dbReference>
<dbReference type="EMBL" id="JAERRJ010000003">
    <property type="protein sequence ID" value="MBL1074854.1"/>
    <property type="molecule type" value="Genomic_DNA"/>
</dbReference>
<reference evidence="3 4" key="1">
    <citation type="submission" date="2021-01" db="EMBL/GenBank/DDBJ databases">
        <title>WGS of actinomycetes isolated from Thailand.</title>
        <authorList>
            <person name="Thawai C."/>
        </authorList>
    </citation>
    <scope>NUCLEOTIDE SEQUENCE [LARGE SCALE GENOMIC DNA]</scope>
    <source>
        <strain evidence="3 4">LPG 2</strain>
    </source>
</reference>
<evidence type="ECO:0000313" key="3">
    <source>
        <dbReference type="EMBL" id="MBL1074854.1"/>
    </source>
</evidence>
<accession>A0ABS1M3U7</accession>
<keyword evidence="4" id="KW-1185">Reference proteome</keyword>
<feature type="region of interest" description="Disordered" evidence="1">
    <location>
        <begin position="1"/>
        <end position="27"/>
    </location>
</feature>
<sequence length="167" mass="16340">MHFCSTTRAFGSRSATPRRASGTPRLAPTTLRFAATVLFAGALAAGSSGTALAVPTGSADSGSASALITGSSAGSANTGSANAGSSSAGTGSAAYYPNSGSAKFGERVGQQGPRIAQGIEQLMRALGFQGIYLSCADAERTGAAPLLRGTPGYNSALDPDGDGIACD</sequence>